<evidence type="ECO:0000256" key="10">
    <source>
        <dbReference type="ARBA" id="ARBA00050997"/>
    </source>
</evidence>
<evidence type="ECO:0000259" key="13">
    <source>
        <dbReference type="Pfam" id="PF08240"/>
    </source>
</evidence>
<dbReference type="InterPro" id="IPR047109">
    <property type="entry name" value="CAD-like"/>
</dbReference>
<evidence type="ECO:0000256" key="7">
    <source>
        <dbReference type="ARBA" id="ARBA00022857"/>
    </source>
</evidence>
<dbReference type="SUPFAM" id="SSF51735">
    <property type="entry name" value="NAD(P)-binding Rossmann-fold domains"/>
    <property type="match status" value="1"/>
</dbReference>
<accession>A0A164ZUF5</accession>
<comment type="similarity">
    <text evidence="2 11">Belongs to the zinc-containing alcohol dehydrogenase family.</text>
</comment>
<organism evidence="14 15">
    <name type="scientific">Xylona heveae (strain CBS 132557 / TC161)</name>
    <dbReference type="NCBI Taxonomy" id="1328760"/>
    <lineage>
        <taxon>Eukaryota</taxon>
        <taxon>Fungi</taxon>
        <taxon>Dikarya</taxon>
        <taxon>Ascomycota</taxon>
        <taxon>Pezizomycotina</taxon>
        <taxon>Xylonomycetes</taxon>
        <taxon>Xylonales</taxon>
        <taxon>Xylonaceae</taxon>
        <taxon>Xylona</taxon>
    </lineage>
</organism>
<protein>
    <recommendedName>
        <fullName evidence="9">alcohol dehydrogenase (NADP(+))</fullName>
        <ecNumber evidence="9">1.1.1.2</ecNumber>
    </recommendedName>
</protein>
<keyword evidence="4" id="KW-0597">Phosphoprotein</keyword>
<dbReference type="EC" id="1.1.1.2" evidence="9"/>
<comment type="subunit">
    <text evidence="3">Homodimer.</text>
</comment>
<gene>
    <name evidence="14" type="ORF">L228DRAFT_251157</name>
</gene>
<evidence type="ECO:0000313" key="15">
    <source>
        <dbReference type="Proteomes" id="UP000076632"/>
    </source>
</evidence>
<name>A0A164ZUF5_XYLHT</name>
<dbReference type="InParanoid" id="A0A164ZUF5"/>
<evidence type="ECO:0000256" key="6">
    <source>
        <dbReference type="ARBA" id="ARBA00022833"/>
    </source>
</evidence>
<dbReference type="Pfam" id="PF08240">
    <property type="entry name" value="ADH_N"/>
    <property type="match status" value="1"/>
</dbReference>
<dbReference type="Proteomes" id="UP000076632">
    <property type="component" value="Unassembled WGS sequence"/>
</dbReference>
<keyword evidence="8" id="KW-0560">Oxidoreductase</keyword>
<dbReference type="InterPro" id="IPR013149">
    <property type="entry name" value="ADH-like_C"/>
</dbReference>
<evidence type="ECO:0000313" key="14">
    <source>
        <dbReference type="EMBL" id="KZF19537.1"/>
    </source>
</evidence>
<evidence type="ECO:0000256" key="11">
    <source>
        <dbReference type="RuleBase" id="RU361277"/>
    </source>
</evidence>
<keyword evidence="5 11" id="KW-0479">Metal-binding</keyword>
<evidence type="ECO:0000256" key="3">
    <source>
        <dbReference type="ARBA" id="ARBA00011738"/>
    </source>
</evidence>
<dbReference type="EMBL" id="KV407466">
    <property type="protein sequence ID" value="KZF19537.1"/>
    <property type="molecule type" value="Genomic_DNA"/>
</dbReference>
<keyword evidence="15" id="KW-1185">Reference proteome</keyword>
<dbReference type="SUPFAM" id="SSF50129">
    <property type="entry name" value="GroES-like"/>
    <property type="match status" value="1"/>
</dbReference>
<feature type="domain" description="Alcohol dehydrogenase-like C-terminal" evidence="12">
    <location>
        <begin position="189"/>
        <end position="313"/>
    </location>
</feature>
<evidence type="ECO:0000256" key="5">
    <source>
        <dbReference type="ARBA" id="ARBA00022723"/>
    </source>
</evidence>
<dbReference type="FunFam" id="3.40.50.720:FF:000158">
    <property type="entry name" value="Zinc-binding alcohol dehydrogenase"/>
    <property type="match status" value="1"/>
</dbReference>
<sequence length="360" mass="39516">MVYPNKFEGFMIESQDKWSDFSKKEFDPKPFEDYDIDIQVEACGVCGSDVHTITGGWGPCNLPLCVGHEIVGKAIKVGDKVSTVKVGDRVGVGAQIWACLKCKNCKADNENYCPHQVDTYNAPYPDGTLSQGGYSSHVRAHEYFTFPIPENIASEVAAPMLCAGITTYSPLVRAKIGAGKKVAVVGIGGLGHFGVMWANALGAETYAISHTPNKEADAKKMGAKEFICSKDKDWAKPWAFTFDLILNCSDMTSEFNLPEYMSTLAVNGTFHHCGMPDKPLPQLKVPDFVPGGYAMSANHIGSRPEILSMLKLASDKGIKTWVEKIDISEKGCKEAVERVYKNDVHYRFSLVGFDKAFSRQ</sequence>
<dbReference type="InterPro" id="IPR002328">
    <property type="entry name" value="ADH_Zn_CS"/>
</dbReference>
<dbReference type="Gene3D" id="3.90.180.10">
    <property type="entry name" value="Medium-chain alcohol dehydrogenases, catalytic domain"/>
    <property type="match status" value="1"/>
</dbReference>
<dbReference type="RefSeq" id="XP_018185092.1">
    <property type="nucleotide sequence ID" value="XM_018333494.1"/>
</dbReference>
<dbReference type="OMA" id="EAIFPMV"/>
<proteinExistence type="inferred from homology"/>
<keyword evidence="6 11" id="KW-0862">Zinc</keyword>
<evidence type="ECO:0000256" key="8">
    <source>
        <dbReference type="ARBA" id="ARBA00023002"/>
    </source>
</evidence>
<reference evidence="14 15" key="1">
    <citation type="journal article" date="2016" name="Fungal Biol.">
        <title>The genome of Xylona heveae provides a window into fungal endophytism.</title>
        <authorList>
            <person name="Gazis R."/>
            <person name="Kuo A."/>
            <person name="Riley R."/>
            <person name="LaButti K."/>
            <person name="Lipzen A."/>
            <person name="Lin J."/>
            <person name="Amirebrahimi M."/>
            <person name="Hesse C.N."/>
            <person name="Spatafora J.W."/>
            <person name="Henrissat B."/>
            <person name="Hainaut M."/>
            <person name="Grigoriev I.V."/>
            <person name="Hibbett D.S."/>
        </authorList>
    </citation>
    <scope>NUCLEOTIDE SEQUENCE [LARGE SCALE GENOMIC DNA]</scope>
    <source>
        <strain evidence="14 15">TC161</strain>
    </source>
</reference>
<evidence type="ECO:0000256" key="1">
    <source>
        <dbReference type="ARBA" id="ARBA00001947"/>
    </source>
</evidence>
<dbReference type="Gene3D" id="3.40.50.720">
    <property type="entry name" value="NAD(P)-binding Rossmann-like Domain"/>
    <property type="match status" value="1"/>
</dbReference>
<keyword evidence="7" id="KW-0521">NADP</keyword>
<dbReference type="AlphaFoldDB" id="A0A164ZUF5"/>
<feature type="domain" description="Alcohol dehydrogenase-like N-terminal" evidence="13">
    <location>
        <begin position="35"/>
        <end position="150"/>
    </location>
</feature>
<dbReference type="InterPro" id="IPR011032">
    <property type="entry name" value="GroES-like_sf"/>
</dbReference>
<dbReference type="GeneID" id="28898631"/>
<dbReference type="CDD" id="cd05283">
    <property type="entry name" value="CAD1"/>
    <property type="match status" value="1"/>
</dbReference>
<dbReference type="GO" id="GO:0008270">
    <property type="term" value="F:zinc ion binding"/>
    <property type="evidence" value="ECO:0007669"/>
    <property type="project" value="InterPro"/>
</dbReference>
<dbReference type="PROSITE" id="PS00059">
    <property type="entry name" value="ADH_ZINC"/>
    <property type="match status" value="1"/>
</dbReference>
<evidence type="ECO:0000256" key="2">
    <source>
        <dbReference type="ARBA" id="ARBA00008072"/>
    </source>
</evidence>
<evidence type="ECO:0000256" key="9">
    <source>
        <dbReference type="ARBA" id="ARBA00024074"/>
    </source>
</evidence>
<comment type="cofactor">
    <cofactor evidence="1 11">
        <name>Zn(2+)</name>
        <dbReference type="ChEBI" id="CHEBI:29105"/>
    </cofactor>
</comment>
<evidence type="ECO:0000256" key="4">
    <source>
        <dbReference type="ARBA" id="ARBA00022553"/>
    </source>
</evidence>
<dbReference type="PANTHER" id="PTHR42683">
    <property type="entry name" value="ALDEHYDE REDUCTASE"/>
    <property type="match status" value="1"/>
</dbReference>
<dbReference type="InterPro" id="IPR036291">
    <property type="entry name" value="NAD(P)-bd_dom_sf"/>
</dbReference>
<dbReference type="STRING" id="1328760.A0A164ZUF5"/>
<dbReference type="GO" id="GO:0006066">
    <property type="term" value="P:alcohol metabolic process"/>
    <property type="evidence" value="ECO:0007669"/>
    <property type="project" value="UniProtKB-ARBA"/>
</dbReference>
<dbReference type="Pfam" id="PF00107">
    <property type="entry name" value="ADH_zinc_N"/>
    <property type="match status" value="1"/>
</dbReference>
<dbReference type="FunCoup" id="A0A164ZUF5">
    <property type="interactions" value="532"/>
</dbReference>
<dbReference type="InterPro" id="IPR013154">
    <property type="entry name" value="ADH-like_N"/>
</dbReference>
<comment type="catalytic activity">
    <reaction evidence="10">
        <text>a primary alcohol + NADP(+) = an aldehyde + NADPH + H(+)</text>
        <dbReference type="Rhea" id="RHEA:15937"/>
        <dbReference type="ChEBI" id="CHEBI:15378"/>
        <dbReference type="ChEBI" id="CHEBI:15734"/>
        <dbReference type="ChEBI" id="CHEBI:17478"/>
        <dbReference type="ChEBI" id="CHEBI:57783"/>
        <dbReference type="ChEBI" id="CHEBI:58349"/>
        <dbReference type="EC" id="1.1.1.2"/>
    </reaction>
    <physiologicalReaction direction="left-to-right" evidence="10">
        <dbReference type="Rhea" id="RHEA:15938"/>
    </physiologicalReaction>
    <physiologicalReaction direction="right-to-left" evidence="10">
        <dbReference type="Rhea" id="RHEA:15939"/>
    </physiologicalReaction>
</comment>
<evidence type="ECO:0000259" key="12">
    <source>
        <dbReference type="Pfam" id="PF00107"/>
    </source>
</evidence>
<dbReference type="OrthoDB" id="1879366at2759"/>
<dbReference type="GO" id="GO:0008106">
    <property type="term" value="F:alcohol dehydrogenase (NADP+) activity"/>
    <property type="evidence" value="ECO:0007669"/>
    <property type="project" value="UniProtKB-EC"/>
</dbReference>